<feature type="domain" description="ApaG" evidence="1">
    <location>
        <begin position="5"/>
        <end position="127"/>
    </location>
</feature>
<dbReference type="EMBL" id="FNZA01000015">
    <property type="protein sequence ID" value="SEJ71710.1"/>
    <property type="molecule type" value="Genomic_DNA"/>
</dbReference>
<dbReference type="RefSeq" id="WP_092265216.1">
    <property type="nucleotide sequence ID" value="NZ_FNZA01000015.1"/>
</dbReference>
<reference evidence="3" key="1">
    <citation type="submission" date="2016-10" db="EMBL/GenBank/DDBJ databases">
        <authorList>
            <person name="Varghese N."/>
            <person name="Submissions S."/>
        </authorList>
    </citation>
    <scope>NUCLEOTIDE SEQUENCE [LARGE SCALE GENOMIC DNA]</scope>
    <source>
        <strain evidence="3">CGMCC 1.10218</strain>
    </source>
</reference>
<dbReference type="Gene3D" id="2.60.40.1470">
    <property type="entry name" value="ApaG domain"/>
    <property type="match status" value="1"/>
</dbReference>
<dbReference type="PANTHER" id="PTHR14289">
    <property type="entry name" value="F-BOX ONLY PROTEIN 3"/>
    <property type="match status" value="1"/>
</dbReference>
<keyword evidence="3" id="KW-1185">Reference proteome</keyword>
<dbReference type="Pfam" id="PF04379">
    <property type="entry name" value="DUF525"/>
    <property type="match status" value="1"/>
</dbReference>
<organism evidence="2 3">
    <name type="scientific">Deinococcus reticulitermitis</name>
    <dbReference type="NCBI Taxonomy" id="856736"/>
    <lineage>
        <taxon>Bacteria</taxon>
        <taxon>Thermotogati</taxon>
        <taxon>Deinococcota</taxon>
        <taxon>Deinococci</taxon>
        <taxon>Deinococcales</taxon>
        <taxon>Deinococcaceae</taxon>
        <taxon>Deinococcus</taxon>
    </lineage>
</organism>
<dbReference type="PROSITE" id="PS51087">
    <property type="entry name" value="APAG"/>
    <property type="match status" value="1"/>
</dbReference>
<dbReference type="AlphaFoldDB" id="A0A1H7BBL3"/>
<evidence type="ECO:0000259" key="1">
    <source>
        <dbReference type="PROSITE" id="PS51087"/>
    </source>
</evidence>
<accession>A0A1H7BBL3</accession>
<dbReference type="InterPro" id="IPR007474">
    <property type="entry name" value="ApaG_domain"/>
</dbReference>
<dbReference type="OrthoDB" id="9795226at2"/>
<proteinExistence type="predicted"/>
<protein>
    <submittedName>
        <fullName evidence="2">ApaG protein</fullName>
    </submittedName>
</protein>
<dbReference type="NCBIfam" id="NF003967">
    <property type="entry name" value="PRK05461.1"/>
    <property type="match status" value="1"/>
</dbReference>
<dbReference type="InterPro" id="IPR036767">
    <property type="entry name" value="ApaG_sf"/>
</dbReference>
<gene>
    <name evidence="2" type="ORF">SAMN04488058_11565</name>
</gene>
<sequence length="129" mass="14390">MTAPSPSSPDILVTVQVRHLPEHSTPGRELFAYFITLENRSEDTWQLLARHWDIWDGRGQGYAVDGEGVVGEQPILAPGAQFTYNSFVTVEVLPGMMRGHYVMGDAWGARAQVPIPPFRLNVAEERTLN</sequence>
<dbReference type="PANTHER" id="PTHR14289:SF16">
    <property type="entry name" value="POLYMERASE DELTA-INTERACTING PROTEIN 2"/>
    <property type="match status" value="1"/>
</dbReference>
<dbReference type="GO" id="GO:0070987">
    <property type="term" value="P:error-free translesion synthesis"/>
    <property type="evidence" value="ECO:0007669"/>
    <property type="project" value="TreeGrafter"/>
</dbReference>
<evidence type="ECO:0000313" key="2">
    <source>
        <dbReference type="EMBL" id="SEJ71710.1"/>
    </source>
</evidence>
<evidence type="ECO:0000313" key="3">
    <source>
        <dbReference type="Proteomes" id="UP000199223"/>
    </source>
</evidence>
<dbReference type="SUPFAM" id="SSF110069">
    <property type="entry name" value="ApaG-like"/>
    <property type="match status" value="1"/>
</dbReference>
<name>A0A1H7BBL3_9DEIO</name>
<dbReference type="STRING" id="856736.SAMN04488058_11565"/>
<dbReference type="Proteomes" id="UP000199223">
    <property type="component" value="Unassembled WGS sequence"/>
</dbReference>